<feature type="signal peptide" evidence="1">
    <location>
        <begin position="1"/>
        <end position="19"/>
    </location>
</feature>
<comment type="caution">
    <text evidence="2">The sequence shown here is derived from an EMBL/GenBank/DDBJ whole genome shotgun (WGS) entry which is preliminary data.</text>
</comment>
<feature type="chain" id="PRO_5035294211" evidence="1">
    <location>
        <begin position="20"/>
        <end position="300"/>
    </location>
</feature>
<sequence>MKHFLIFVCVSIHFSACLAELPKRPAENVLSSVLKSKPSGKLFFGKNHKDSSVLFLSEAMLEVDGSCHELLTEHPIESIESLGTCFRLFEMGHCSGKSLAVYPGSSNLDDVQLKALNFNVKSLGPCLENEFANAKVVNKDGKDLIFKDPALIQSYDSIPDLLQFDGNDQLHVEGSDVKEVVVYPGEFYYHGLQNQRLIFIWARANSIMNMEVFFEKLRSSLKEGVKSAEDDFEKIDNSSFEDSFASDLCHIMWNIDTAEDEEIDLFVNFLYVNESDAKPRASSYSIQSDNVIKNGLVKIP</sequence>
<keyword evidence="3" id="KW-1185">Reference proteome</keyword>
<evidence type="ECO:0000313" key="3">
    <source>
        <dbReference type="Proteomes" id="UP000708208"/>
    </source>
</evidence>
<dbReference type="EMBL" id="CAJVCH010009065">
    <property type="protein sequence ID" value="CAG7665729.1"/>
    <property type="molecule type" value="Genomic_DNA"/>
</dbReference>
<keyword evidence="1" id="KW-0732">Signal</keyword>
<dbReference type="AlphaFoldDB" id="A0A8J2NH04"/>
<name>A0A8J2NH04_9HEXA</name>
<protein>
    <submittedName>
        <fullName evidence="2">Uncharacterized protein</fullName>
    </submittedName>
</protein>
<proteinExistence type="predicted"/>
<gene>
    <name evidence="2" type="ORF">AFUS01_LOCUS1635</name>
</gene>
<reference evidence="2" key="1">
    <citation type="submission" date="2021-06" db="EMBL/GenBank/DDBJ databases">
        <authorList>
            <person name="Hodson N. C."/>
            <person name="Mongue J. A."/>
            <person name="Jaron S. K."/>
        </authorList>
    </citation>
    <scope>NUCLEOTIDE SEQUENCE</scope>
</reference>
<dbReference type="Proteomes" id="UP000708208">
    <property type="component" value="Unassembled WGS sequence"/>
</dbReference>
<organism evidence="2 3">
    <name type="scientific">Allacma fusca</name>
    <dbReference type="NCBI Taxonomy" id="39272"/>
    <lineage>
        <taxon>Eukaryota</taxon>
        <taxon>Metazoa</taxon>
        <taxon>Ecdysozoa</taxon>
        <taxon>Arthropoda</taxon>
        <taxon>Hexapoda</taxon>
        <taxon>Collembola</taxon>
        <taxon>Symphypleona</taxon>
        <taxon>Sminthuridae</taxon>
        <taxon>Allacma</taxon>
    </lineage>
</organism>
<evidence type="ECO:0000256" key="1">
    <source>
        <dbReference type="SAM" id="SignalP"/>
    </source>
</evidence>
<accession>A0A8J2NH04</accession>
<evidence type="ECO:0000313" key="2">
    <source>
        <dbReference type="EMBL" id="CAG7665729.1"/>
    </source>
</evidence>